<keyword evidence="3" id="KW-1185">Reference proteome</keyword>
<organism evidence="2 3">
    <name type="scientific">Mediterranea massiliensis</name>
    <dbReference type="NCBI Taxonomy" id="1841865"/>
    <lineage>
        <taxon>Bacteria</taxon>
        <taxon>Pseudomonadati</taxon>
        <taxon>Bacteroidota</taxon>
        <taxon>Bacteroidia</taxon>
        <taxon>Bacteroidales</taxon>
        <taxon>Bacteroidaceae</taxon>
        <taxon>Mediterranea</taxon>
    </lineage>
</organism>
<feature type="chain" id="PRO_5047486505" description="DUF1735 domain-containing protein" evidence="1">
    <location>
        <begin position="25"/>
        <end position="633"/>
    </location>
</feature>
<reference evidence="2 3" key="1">
    <citation type="journal article" date="2021" name="Sci. Rep.">
        <title>The distribution of antibiotic resistance genes in chicken gut microbiota commensals.</title>
        <authorList>
            <person name="Juricova H."/>
            <person name="Matiasovicova J."/>
            <person name="Kubasova T."/>
            <person name="Cejkova D."/>
            <person name="Rychlik I."/>
        </authorList>
    </citation>
    <scope>NUCLEOTIDE SEQUENCE [LARGE SCALE GENOMIC DNA]</scope>
    <source>
        <strain evidence="2 3">An772</strain>
    </source>
</reference>
<evidence type="ECO:0000313" key="2">
    <source>
        <dbReference type="EMBL" id="MBM6735288.1"/>
    </source>
</evidence>
<proteinExistence type="predicted"/>
<protein>
    <recommendedName>
        <fullName evidence="4">DUF1735 domain-containing protein</fullName>
    </recommendedName>
</protein>
<dbReference type="EMBL" id="JACLYZ010000016">
    <property type="protein sequence ID" value="MBM6735288.1"/>
    <property type="molecule type" value="Genomic_DNA"/>
</dbReference>
<sequence>MKSINKLFGILIASCLLLGGAACTDEVEYTGAELQNANQPYFPTNLATKIDLSADATSFTVEVSRLATGTELTVDLAKSGDDDGLFTVPATATFAADALTAAITIGYDPAKFELDVYNPLTITIATEGLDNPYSSNTYSFTAGIPAPYETIGEATFADAGYFTDTFFKVELQQNSVNASLYRLVNPYATVLKALNVASSAAQSPYLTFKLLKPGDVVGDVTISSTGLVLFEDCNTGYTHPSYGEDLYLLHPSRFTGSFQNEAMWTYNKVISYKEDGSPAVVQLAPYYFLMGQSGGWNYTQTDGAITIVFPDVVITDYSVSMSYEGSFTDPNGANYVLADVNLGTDVFEARLALVSANTDPESAVAGIIDGSIETTNVRENGQVQLLSAGNGTYYLVAVTYSRDESGVEKAQEAGYIDFIHSAGAIAPIDAYVGQWMLQGVIDNKVTNLPLTIAKWEKEGYLTVKGALPYEGYDDTFLLQYDPVSGYVILPPQKVASLTATEGVSTLVVPCNMDEGTLSVEETITGKLDEFGGLSFYNTYGNEGNWNTFAYVLNSNSGVQLVSYYSSYVMPYTNAATTRSFGDTNNTLSLSKSGMKLVKVEKQLERKSANIVIKNLNESWTDKGNKGLSRVQLN</sequence>
<keyword evidence="1" id="KW-0732">Signal</keyword>
<accession>A0ABS2E109</accession>
<dbReference type="Proteomes" id="UP000766986">
    <property type="component" value="Unassembled WGS sequence"/>
</dbReference>
<evidence type="ECO:0000256" key="1">
    <source>
        <dbReference type="SAM" id="SignalP"/>
    </source>
</evidence>
<dbReference type="RefSeq" id="WP_205095448.1">
    <property type="nucleotide sequence ID" value="NZ_JACLYZ010000016.1"/>
</dbReference>
<feature type="signal peptide" evidence="1">
    <location>
        <begin position="1"/>
        <end position="24"/>
    </location>
</feature>
<evidence type="ECO:0008006" key="4">
    <source>
        <dbReference type="Google" id="ProtNLM"/>
    </source>
</evidence>
<dbReference type="PROSITE" id="PS51257">
    <property type="entry name" value="PROKAR_LIPOPROTEIN"/>
    <property type="match status" value="1"/>
</dbReference>
<gene>
    <name evidence="2" type="ORF">H7U35_08665</name>
</gene>
<evidence type="ECO:0000313" key="3">
    <source>
        <dbReference type="Proteomes" id="UP000766986"/>
    </source>
</evidence>
<comment type="caution">
    <text evidence="2">The sequence shown here is derived from an EMBL/GenBank/DDBJ whole genome shotgun (WGS) entry which is preliminary data.</text>
</comment>
<name>A0ABS2E109_9BACT</name>